<dbReference type="PROSITE" id="PS50174">
    <property type="entry name" value="G_PATCH"/>
    <property type="match status" value="1"/>
</dbReference>
<dbReference type="GO" id="GO:0000776">
    <property type="term" value="C:kinetochore"/>
    <property type="evidence" value="ECO:0007669"/>
    <property type="project" value="TreeGrafter"/>
</dbReference>
<name>A0A6A6X047_9PLEO</name>
<feature type="compositionally biased region" description="Acidic residues" evidence="2">
    <location>
        <begin position="1"/>
        <end position="10"/>
    </location>
</feature>
<keyword evidence="5" id="KW-1185">Reference proteome</keyword>
<dbReference type="Pfam" id="PF01585">
    <property type="entry name" value="G-patch"/>
    <property type="match status" value="1"/>
</dbReference>
<dbReference type="PANTHER" id="PTHR21032:SF0">
    <property type="entry name" value="G PATCH DOMAIN-CONTAINING PROTEIN 11"/>
    <property type="match status" value="1"/>
</dbReference>
<dbReference type="AlphaFoldDB" id="A0A6A6X047"/>
<proteinExistence type="predicted"/>
<feature type="region of interest" description="Disordered" evidence="2">
    <location>
        <begin position="1"/>
        <end position="67"/>
    </location>
</feature>
<evidence type="ECO:0000313" key="5">
    <source>
        <dbReference type="Proteomes" id="UP000799757"/>
    </source>
</evidence>
<evidence type="ECO:0000256" key="2">
    <source>
        <dbReference type="SAM" id="MobiDB-lite"/>
    </source>
</evidence>
<sequence length="308" mass="35253">MAQSDEEEDYMSMVFEDAPKAPKHETSLQRAARRRREGEAAARVKSKAELKAEAEAAREESLATALPSSNKGFKMMAKFGFKQGDTLGKSEDARKEPIQINIKEDKGGIGLESEKKRKFMETMAKADKEAKRIKATEGDYLELRRQEQLEKKAERQLYNAQKTAELLAEEAAEENSQGVSQQVPLKDVNVLWRGLARRRLEKNDHQKQERELHNSLASRLPVYHDDEEDNDSKIALGRDADPFYRSLMNDDVEEDSELAIFEALPAADRLRQIALFLREKYHYCFWCGHRYPDATMDGCPGVTEEEHD</sequence>
<evidence type="ECO:0000259" key="3">
    <source>
        <dbReference type="PROSITE" id="PS50174"/>
    </source>
</evidence>
<dbReference type="EMBL" id="MU002129">
    <property type="protein sequence ID" value="KAF2789544.1"/>
    <property type="molecule type" value="Genomic_DNA"/>
</dbReference>
<feature type="compositionally biased region" description="Basic and acidic residues" evidence="2">
    <location>
        <begin position="36"/>
        <end position="61"/>
    </location>
</feature>
<accession>A0A6A6X047</accession>
<feature type="coiled-coil region" evidence="1">
    <location>
        <begin position="143"/>
        <end position="170"/>
    </location>
</feature>
<feature type="domain" description="G-patch" evidence="3">
    <location>
        <begin position="68"/>
        <end position="114"/>
    </location>
</feature>
<dbReference type="SMART" id="SM01173">
    <property type="entry name" value="DUF4187"/>
    <property type="match status" value="1"/>
</dbReference>
<dbReference type="Proteomes" id="UP000799757">
    <property type="component" value="Unassembled WGS sequence"/>
</dbReference>
<evidence type="ECO:0000313" key="4">
    <source>
        <dbReference type="EMBL" id="KAF2789544.1"/>
    </source>
</evidence>
<gene>
    <name evidence="4" type="ORF">K505DRAFT_378150</name>
</gene>
<feature type="compositionally biased region" description="Basic and acidic residues" evidence="2">
    <location>
        <begin position="17"/>
        <end position="27"/>
    </location>
</feature>
<keyword evidence="1" id="KW-0175">Coiled coil</keyword>
<dbReference type="Pfam" id="PF13821">
    <property type="entry name" value="DUF4187"/>
    <property type="match status" value="1"/>
</dbReference>
<reference evidence="4" key="1">
    <citation type="journal article" date="2020" name="Stud. Mycol.">
        <title>101 Dothideomycetes genomes: a test case for predicting lifestyles and emergence of pathogens.</title>
        <authorList>
            <person name="Haridas S."/>
            <person name="Albert R."/>
            <person name="Binder M."/>
            <person name="Bloem J."/>
            <person name="Labutti K."/>
            <person name="Salamov A."/>
            <person name="Andreopoulos B."/>
            <person name="Baker S."/>
            <person name="Barry K."/>
            <person name="Bills G."/>
            <person name="Bluhm B."/>
            <person name="Cannon C."/>
            <person name="Castanera R."/>
            <person name="Culley D."/>
            <person name="Daum C."/>
            <person name="Ezra D."/>
            <person name="Gonzalez J."/>
            <person name="Henrissat B."/>
            <person name="Kuo A."/>
            <person name="Liang C."/>
            <person name="Lipzen A."/>
            <person name="Lutzoni F."/>
            <person name="Magnuson J."/>
            <person name="Mondo S."/>
            <person name="Nolan M."/>
            <person name="Ohm R."/>
            <person name="Pangilinan J."/>
            <person name="Park H.-J."/>
            <person name="Ramirez L."/>
            <person name="Alfaro M."/>
            <person name="Sun H."/>
            <person name="Tritt A."/>
            <person name="Yoshinaga Y."/>
            <person name="Zwiers L.-H."/>
            <person name="Turgeon B."/>
            <person name="Goodwin S."/>
            <person name="Spatafora J."/>
            <person name="Crous P."/>
            <person name="Grigoriev I."/>
        </authorList>
    </citation>
    <scope>NUCLEOTIDE SEQUENCE</scope>
    <source>
        <strain evidence="4">CBS 109.77</strain>
    </source>
</reference>
<dbReference type="PANTHER" id="PTHR21032">
    <property type="entry name" value="G PATCH DOMAIN-CONTAINING PROTEIN 11"/>
    <property type="match status" value="1"/>
</dbReference>
<evidence type="ECO:0000256" key="1">
    <source>
        <dbReference type="SAM" id="Coils"/>
    </source>
</evidence>
<protein>
    <submittedName>
        <fullName evidence="4">G-patch-domain-containing protein</fullName>
    </submittedName>
</protein>
<dbReference type="SMART" id="SM00443">
    <property type="entry name" value="G_patch"/>
    <property type="match status" value="1"/>
</dbReference>
<dbReference type="InterPro" id="IPR025239">
    <property type="entry name" value="DUF4187"/>
</dbReference>
<dbReference type="InterPro" id="IPR039249">
    <property type="entry name" value="GPATCH11"/>
</dbReference>
<dbReference type="GO" id="GO:0003676">
    <property type="term" value="F:nucleic acid binding"/>
    <property type="evidence" value="ECO:0007669"/>
    <property type="project" value="InterPro"/>
</dbReference>
<dbReference type="OrthoDB" id="786951at2759"/>
<organism evidence="4 5">
    <name type="scientific">Melanomma pulvis-pyrius CBS 109.77</name>
    <dbReference type="NCBI Taxonomy" id="1314802"/>
    <lineage>
        <taxon>Eukaryota</taxon>
        <taxon>Fungi</taxon>
        <taxon>Dikarya</taxon>
        <taxon>Ascomycota</taxon>
        <taxon>Pezizomycotina</taxon>
        <taxon>Dothideomycetes</taxon>
        <taxon>Pleosporomycetidae</taxon>
        <taxon>Pleosporales</taxon>
        <taxon>Melanommataceae</taxon>
        <taxon>Melanomma</taxon>
    </lineage>
</organism>
<dbReference type="InterPro" id="IPR000467">
    <property type="entry name" value="G_patch_dom"/>
</dbReference>